<dbReference type="PANTHER" id="PTHR42973">
    <property type="entry name" value="BINDING OXIDOREDUCTASE, PUTATIVE (AFU_ORTHOLOGUE AFUA_1G17690)-RELATED"/>
    <property type="match status" value="1"/>
</dbReference>
<accession>A0ABT2JG53</accession>
<dbReference type="InterPro" id="IPR050416">
    <property type="entry name" value="FAD-linked_Oxidoreductase"/>
</dbReference>
<dbReference type="Proteomes" id="UP001156441">
    <property type="component" value="Unassembled WGS sequence"/>
</dbReference>
<evidence type="ECO:0000256" key="3">
    <source>
        <dbReference type="ARBA" id="ARBA00022630"/>
    </source>
</evidence>
<dbReference type="Gene3D" id="3.30.465.10">
    <property type="match status" value="1"/>
</dbReference>
<comment type="similarity">
    <text evidence="2">Belongs to the oxygen-dependent FAD-linked oxidoreductase family.</text>
</comment>
<keyword evidence="4" id="KW-0274">FAD</keyword>
<dbReference type="Gene3D" id="3.40.462.20">
    <property type="match status" value="1"/>
</dbReference>
<reference evidence="7 8" key="1">
    <citation type="submission" date="2021-02" db="EMBL/GenBank/DDBJ databases">
        <title>Actinophytocola xerophila sp. nov., isolated from soil of cotton cropping field.</title>
        <authorList>
            <person name="Huang R."/>
            <person name="Chen X."/>
            <person name="Ge X."/>
            <person name="Liu W."/>
        </authorList>
    </citation>
    <scope>NUCLEOTIDE SEQUENCE [LARGE SCALE GENOMIC DNA]</scope>
    <source>
        <strain evidence="7 8">S1-96</strain>
    </source>
</reference>
<keyword evidence="3" id="KW-0285">Flavoprotein</keyword>
<dbReference type="RefSeq" id="WP_260194691.1">
    <property type="nucleotide sequence ID" value="NZ_JAFFZE010000022.1"/>
</dbReference>
<proteinExistence type="inferred from homology"/>
<name>A0ABT2JG53_9PSEU</name>
<dbReference type="EMBL" id="JAFFZE010000022">
    <property type="protein sequence ID" value="MCT2586828.1"/>
    <property type="molecule type" value="Genomic_DNA"/>
</dbReference>
<feature type="domain" description="FAD-binding PCMH-type" evidence="6">
    <location>
        <begin position="22"/>
        <end position="192"/>
    </location>
</feature>
<organism evidence="7 8">
    <name type="scientific">Actinophytocola gossypii</name>
    <dbReference type="NCBI Taxonomy" id="2812003"/>
    <lineage>
        <taxon>Bacteria</taxon>
        <taxon>Bacillati</taxon>
        <taxon>Actinomycetota</taxon>
        <taxon>Actinomycetes</taxon>
        <taxon>Pseudonocardiales</taxon>
        <taxon>Pseudonocardiaceae</taxon>
    </lineage>
</organism>
<dbReference type="Gene3D" id="3.30.43.10">
    <property type="entry name" value="Uridine Diphospho-n-acetylenolpyruvylglucosamine Reductase, domain 2"/>
    <property type="match status" value="1"/>
</dbReference>
<evidence type="ECO:0000256" key="2">
    <source>
        <dbReference type="ARBA" id="ARBA00005466"/>
    </source>
</evidence>
<evidence type="ECO:0000256" key="1">
    <source>
        <dbReference type="ARBA" id="ARBA00001974"/>
    </source>
</evidence>
<evidence type="ECO:0000259" key="6">
    <source>
        <dbReference type="PROSITE" id="PS51387"/>
    </source>
</evidence>
<keyword evidence="5" id="KW-0560">Oxidoreductase</keyword>
<evidence type="ECO:0000313" key="8">
    <source>
        <dbReference type="Proteomes" id="UP001156441"/>
    </source>
</evidence>
<dbReference type="SUPFAM" id="SSF56176">
    <property type="entry name" value="FAD-binding/transporter-associated domain-like"/>
    <property type="match status" value="1"/>
</dbReference>
<evidence type="ECO:0000256" key="5">
    <source>
        <dbReference type="ARBA" id="ARBA00023002"/>
    </source>
</evidence>
<dbReference type="InterPro" id="IPR016166">
    <property type="entry name" value="FAD-bd_PCMH"/>
</dbReference>
<gene>
    <name evidence="7" type="ORF">JT362_27265</name>
</gene>
<dbReference type="Pfam" id="PF01565">
    <property type="entry name" value="FAD_binding_4"/>
    <property type="match status" value="1"/>
</dbReference>
<dbReference type="PANTHER" id="PTHR42973:SF39">
    <property type="entry name" value="FAD-BINDING PCMH-TYPE DOMAIN-CONTAINING PROTEIN"/>
    <property type="match status" value="1"/>
</dbReference>
<comment type="caution">
    <text evidence="7">The sequence shown here is derived from an EMBL/GenBank/DDBJ whole genome shotgun (WGS) entry which is preliminary data.</text>
</comment>
<dbReference type="InterPro" id="IPR006094">
    <property type="entry name" value="Oxid_FAD_bind_N"/>
</dbReference>
<dbReference type="InterPro" id="IPR016167">
    <property type="entry name" value="FAD-bd_PCMH_sub1"/>
</dbReference>
<evidence type="ECO:0000313" key="7">
    <source>
        <dbReference type="EMBL" id="MCT2586828.1"/>
    </source>
</evidence>
<keyword evidence="8" id="KW-1185">Reference proteome</keyword>
<sequence>MTVSYPGDPGYDEATQVFNLIAPAKPAAAVTARTVDEVRAALRHAAEESLPVRVHTTGHASAAVRPVDGSLLVRTRIEGEVQIDTERRIARVPAGTTWGAVVTAAARHGLAAPHGSAGTVGVVGYLLRGGMSFYGRDVGLAVNSVRAIELVTADGELRRVSADQDQELFWALRGGGGGFGVVTAIEVALFPASQVVTGVTFWPAAYAPELLSTWLRWCADAPAAATTSIRVMNLPPLPDLPPELTAGPVFGVDGAVRCADGDVAAGELIAAELLEPLRAIAAPVSDSWRPAPTSAVLEVHMDPDEPLPVVGEHMLLGDLGDEGAAEFLRVVGAGSGSPFVVAGLRQLGGRYAEPDPAGGVLNHLTASYAYAGSGLAATPEQAHRLRAHCDVVRTALTPWDTGRTVPCFVERFEQPQGHLSDVDIQAVDRVRARVDPTGRFSGDVA</sequence>
<comment type="cofactor">
    <cofactor evidence="1">
        <name>FAD</name>
        <dbReference type="ChEBI" id="CHEBI:57692"/>
    </cofactor>
</comment>
<protein>
    <submittedName>
        <fullName evidence="7">FAD-binding oxidoreductase</fullName>
    </submittedName>
</protein>
<evidence type="ECO:0000256" key="4">
    <source>
        <dbReference type="ARBA" id="ARBA00022827"/>
    </source>
</evidence>
<dbReference type="InterPro" id="IPR016169">
    <property type="entry name" value="FAD-bd_PCMH_sub2"/>
</dbReference>
<dbReference type="InterPro" id="IPR036318">
    <property type="entry name" value="FAD-bd_PCMH-like_sf"/>
</dbReference>
<dbReference type="PROSITE" id="PS51387">
    <property type="entry name" value="FAD_PCMH"/>
    <property type="match status" value="1"/>
</dbReference>